<evidence type="ECO:0000256" key="5">
    <source>
        <dbReference type="ARBA" id="ARBA00023157"/>
    </source>
</evidence>
<feature type="transmembrane region" description="Helical" evidence="7">
    <location>
        <begin position="362"/>
        <end position="380"/>
    </location>
</feature>
<protein>
    <recommendedName>
        <fullName evidence="8">HTTM-like domain-containing protein</fullName>
    </recommendedName>
</protein>
<dbReference type="PANTHER" id="PTHR12639:SF6">
    <property type="entry name" value="VITAMIN K-DEPENDENT GAMMA-CARBOXYLASE"/>
    <property type="match status" value="1"/>
</dbReference>
<keyword evidence="3 7" id="KW-1133">Transmembrane helix</keyword>
<keyword evidence="2 7" id="KW-0812">Transmembrane</keyword>
<dbReference type="InterPro" id="IPR011020">
    <property type="entry name" value="HTTM-like"/>
</dbReference>
<dbReference type="InterPro" id="IPR007782">
    <property type="entry name" value="VKG_COase"/>
</dbReference>
<evidence type="ECO:0000256" key="1">
    <source>
        <dbReference type="ARBA" id="ARBA00004127"/>
    </source>
</evidence>
<keyword evidence="4 7" id="KW-0472">Membrane</keyword>
<evidence type="ECO:0000256" key="3">
    <source>
        <dbReference type="ARBA" id="ARBA00022989"/>
    </source>
</evidence>
<keyword evidence="10" id="KW-1185">Reference proteome</keyword>
<organism evidence="9 10">
    <name type="scientific">Molorchus minor</name>
    <dbReference type="NCBI Taxonomy" id="1323400"/>
    <lineage>
        <taxon>Eukaryota</taxon>
        <taxon>Metazoa</taxon>
        <taxon>Ecdysozoa</taxon>
        <taxon>Arthropoda</taxon>
        <taxon>Hexapoda</taxon>
        <taxon>Insecta</taxon>
        <taxon>Pterygota</taxon>
        <taxon>Neoptera</taxon>
        <taxon>Endopterygota</taxon>
        <taxon>Coleoptera</taxon>
        <taxon>Polyphaga</taxon>
        <taxon>Cucujiformia</taxon>
        <taxon>Chrysomeloidea</taxon>
        <taxon>Cerambycidae</taxon>
        <taxon>Lamiinae</taxon>
        <taxon>Monochamini</taxon>
        <taxon>Molorchus</taxon>
    </lineage>
</organism>
<dbReference type="Proteomes" id="UP001162164">
    <property type="component" value="Unassembled WGS sequence"/>
</dbReference>
<reference evidence="9" key="1">
    <citation type="journal article" date="2023" name="Insect Mol. Biol.">
        <title>Genome sequencing provides insights into the evolution of gene families encoding plant cell wall-degrading enzymes in longhorned beetles.</title>
        <authorList>
            <person name="Shin N.R."/>
            <person name="Okamura Y."/>
            <person name="Kirsch R."/>
            <person name="Pauchet Y."/>
        </authorList>
    </citation>
    <scope>NUCLEOTIDE SEQUENCE</scope>
    <source>
        <strain evidence="9">MMC_N1</strain>
    </source>
</reference>
<feature type="transmembrane region" description="Helical" evidence="7">
    <location>
        <begin position="220"/>
        <end position="240"/>
    </location>
</feature>
<evidence type="ECO:0000256" key="4">
    <source>
        <dbReference type="ARBA" id="ARBA00023136"/>
    </source>
</evidence>
<evidence type="ECO:0000313" key="9">
    <source>
        <dbReference type="EMBL" id="KAJ8985487.1"/>
    </source>
</evidence>
<keyword evidence="6" id="KW-0456">Lyase</keyword>
<evidence type="ECO:0000259" key="8">
    <source>
        <dbReference type="SMART" id="SM00752"/>
    </source>
</evidence>
<sequence>MRDSVLDINNCKFVYSRKMTIFHALIKNCTSGVHRGNVAGLIRFPHAIKSLKDLDQINSLNNNHFKLSEIEIPYSFKIYLCITIKIQGVENVTKIILFANKSLTATVGVFLLAFRSAHRILIVLLPGNMESAKIQGKSLCDGFRFKELWSKIRQLTYSDIVKYMYHPTDPASLGIIRLLFGLLMLVDLPEERGGSDIDLRWGDPRDCHFPLFPVLHRVSYPYMSLLYFIMWIGACGIMLGYKFRLSVFLFGIPYWYILLIDKSFWNNHSYLFGVVTILLMGSSANHFLSLDGMYDQSRKNTHVPYWNYFILKYQFFMLYFLAGLKKTDMEWLEGYSMSNLGEHWVFRPFQLILSSDKIDYLVVHWFGFILDLTIGFWMLVEFTRPVAMLFCACFHLMNSRLFSIGI</sequence>
<comment type="subcellular location">
    <subcellularLocation>
        <location evidence="1">Endomembrane system</location>
        <topology evidence="1">Multi-pass membrane protein</topology>
    </subcellularLocation>
</comment>
<dbReference type="Pfam" id="PF05090">
    <property type="entry name" value="HTTM"/>
    <property type="match status" value="1"/>
</dbReference>
<name>A0ABQ9K652_9CUCU</name>
<gene>
    <name evidence="9" type="ORF">NQ317_015026</name>
</gene>
<evidence type="ECO:0000256" key="6">
    <source>
        <dbReference type="ARBA" id="ARBA00023239"/>
    </source>
</evidence>
<evidence type="ECO:0000313" key="10">
    <source>
        <dbReference type="Proteomes" id="UP001162164"/>
    </source>
</evidence>
<evidence type="ECO:0000256" key="2">
    <source>
        <dbReference type="ARBA" id="ARBA00022692"/>
    </source>
</evidence>
<feature type="transmembrane region" description="Helical" evidence="7">
    <location>
        <begin position="271"/>
        <end position="293"/>
    </location>
</feature>
<keyword evidence="5" id="KW-1015">Disulfide bond</keyword>
<feature type="transmembrane region" description="Helical" evidence="7">
    <location>
        <begin position="305"/>
        <end position="322"/>
    </location>
</feature>
<dbReference type="InterPro" id="IPR053934">
    <property type="entry name" value="HTTM_dom"/>
</dbReference>
<evidence type="ECO:0000256" key="7">
    <source>
        <dbReference type="SAM" id="Phobius"/>
    </source>
</evidence>
<dbReference type="SMART" id="SM00752">
    <property type="entry name" value="HTTM"/>
    <property type="match status" value="1"/>
</dbReference>
<proteinExistence type="predicted"/>
<feature type="domain" description="HTTM-like" evidence="8">
    <location>
        <begin position="165"/>
        <end position="406"/>
    </location>
</feature>
<accession>A0ABQ9K652</accession>
<feature type="transmembrane region" description="Helical" evidence="7">
    <location>
        <begin position="247"/>
        <end position="265"/>
    </location>
</feature>
<dbReference type="EMBL" id="JAPWTJ010000013">
    <property type="protein sequence ID" value="KAJ8985487.1"/>
    <property type="molecule type" value="Genomic_DNA"/>
</dbReference>
<dbReference type="PANTHER" id="PTHR12639">
    <property type="entry name" value="VITAMIN K-DEPENDENT GAMMA-CARBOXYLASE"/>
    <property type="match status" value="1"/>
</dbReference>
<comment type="caution">
    <text evidence="9">The sequence shown here is derived from an EMBL/GenBank/DDBJ whole genome shotgun (WGS) entry which is preliminary data.</text>
</comment>